<comment type="function">
    <text evidence="7">Functions as a peptidoglycan terminase that cleaves nascent peptidoglycan strands endolytically to terminate their elongation.</text>
</comment>
<sequence length="330" mass="35917">MIRAVVTLLMVVAGLAVVAAYAGYRYVEDHFAAPGPLTEPVTVVVPQGAGLADIAARLADAGVVRDPLVFEAGARLAQRARDLKAGEYRFDVAVTPRGALDILTRGDVVARRVTVAEGLTTPRVLEIVREAEGLVGEITLSPDEGTLLPETYHFTLGDTRDDILRRMMAAMDATLAELWPTRAEGLPLETPEEAVILASIVEKETGLPEERAHVAGVFINRLNRGMRLQSDPTVIYGIEPTGALGRPLRRSDLDRATAYNTYVIDGLPPGPICNPGRDAIAAVLNPKETEDLFFVADGSGGHAFARTLQEHNRNVAKWRRFLREQRQQQE</sequence>
<organism evidence="8 9">
    <name type="scientific">Roseospira goensis</name>
    <dbReference type="NCBI Taxonomy" id="391922"/>
    <lineage>
        <taxon>Bacteria</taxon>
        <taxon>Pseudomonadati</taxon>
        <taxon>Pseudomonadota</taxon>
        <taxon>Alphaproteobacteria</taxon>
        <taxon>Rhodospirillales</taxon>
        <taxon>Rhodospirillaceae</taxon>
        <taxon>Roseospira</taxon>
    </lineage>
</organism>
<comment type="caution">
    <text evidence="8">The sequence shown here is derived from an EMBL/GenBank/DDBJ whole genome shotgun (WGS) entry which is preliminary data.</text>
</comment>
<proteinExistence type="inferred from homology"/>
<evidence type="ECO:0000256" key="5">
    <source>
        <dbReference type="ARBA" id="ARBA00023239"/>
    </source>
</evidence>
<dbReference type="Gene3D" id="3.30.1490.480">
    <property type="entry name" value="Endolytic murein transglycosylase"/>
    <property type="match status" value="1"/>
</dbReference>
<dbReference type="Gene3D" id="3.30.160.60">
    <property type="entry name" value="Classic Zinc Finger"/>
    <property type="match status" value="1"/>
</dbReference>
<dbReference type="AlphaFoldDB" id="A0A7W6RYX7"/>
<comment type="catalytic activity">
    <reaction evidence="7">
        <text>a peptidoglycan chain = a peptidoglycan chain with N-acetyl-1,6-anhydromuramyl-[peptide] at the reducing end + a peptidoglycan chain with N-acetylglucosamine at the non-reducing end.</text>
        <dbReference type="EC" id="4.2.2.29"/>
    </reaction>
</comment>
<keyword evidence="5 7" id="KW-0456">Lyase</keyword>
<evidence type="ECO:0000256" key="2">
    <source>
        <dbReference type="ARBA" id="ARBA00022692"/>
    </source>
</evidence>
<keyword evidence="1 7" id="KW-1003">Cell membrane</keyword>
<evidence type="ECO:0000256" key="4">
    <source>
        <dbReference type="ARBA" id="ARBA00023136"/>
    </source>
</evidence>
<dbReference type="CDD" id="cd08010">
    <property type="entry name" value="MltG_like"/>
    <property type="match status" value="1"/>
</dbReference>
<dbReference type="RefSeq" id="WP_184433643.1">
    <property type="nucleotide sequence ID" value="NZ_JACIGI010000010.1"/>
</dbReference>
<keyword evidence="9" id="KW-1185">Reference proteome</keyword>
<dbReference type="GO" id="GO:0005886">
    <property type="term" value="C:plasma membrane"/>
    <property type="evidence" value="ECO:0007669"/>
    <property type="project" value="UniProtKB-UniRule"/>
</dbReference>
<dbReference type="GO" id="GO:0071555">
    <property type="term" value="P:cell wall organization"/>
    <property type="evidence" value="ECO:0007669"/>
    <property type="project" value="UniProtKB-KW"/>
</dbReference>
<keyword evidence="4 7" id="KW-0472">Membrane</keyword>
<keyword evidence="2 7" id="KW-0812">Transmembrane</keyword>
<keyword evidence="3 7" id="KW-1133">Transmembrane helix</keyword>
<keyword evidence="6 7" id="KW-0961">Cell wall biogenesis/degradation</keyword>
<evidence type="ECO:0000256" key="1">
    <source>
        <dbReference type="ARBA" id="ARBA00022475"/>
    </source>
</evidence>
<feature type="site" description="Important for catalytic activity" evidence="7">
    <location>
        <position position="204"/>
    </location>
</feature>
<dbReference type="InterPro" id="IPR003770">
    <property type="entry name" value="MLTG-like"/>
</dbReference>
<comment type="similarity">
    <text evidence="7">Belongs to the transglycosylase MltG family.</text>
</comment>
<accession>A0A7W6RYX7</accession>
<dbReference type="GO" id="GO:0008932">
    <property type="term" value="F:lytic endotransglycosylase activity"/>
    <property type="evidence" value="ECO:0007669"/>
    <property type="project" value="UniProtKB-UniRule"/>
</dbReference>
<dbReference type="Proteomes" id="UP000555728">
    <property type="component" value="Unassembled WGS sequence"/>
</dbReference>
<dbReference type="NCBIfam" id="TIGR00247">
    <property type="entry name" value="endolytic transglycosylase MltG"/>
    <property type="match status" value="1"/>
</dbReference>
<reference evidence="8 9" key="1">
    <citation type="submission" date="2020-08" db="EMBL/GenBank/DDBJ databases">
        <title>Genome sequencing of Purple Non-Sulfur Bacteria from various extreme environments.</title>
        <authorList>
            <person name="Mayer M."/>
        </authorList>
    </citation>
    <scope>NUCLEOTIDE SEQUENCE [LARGE SCALE GENOMIC DNA]</scope>
    <source>
        <strain evidence="8 9">JA135</strain>
    </source>
</reference>
<evidence type="ECO:0000256" key="6">
    <source>
        <dbReference type="ARBA" id="ARBA00023316"/>
    </source>
</evidence>
<evidence type="ECO:0000313" key="9">
    <source>
        <dbReference type="Proteomes" id="UP000555728"/>
    </source>
</evidence>
<gene>
    <name evidence="7" type="primary">mltG</name>
    <name evidence="8" type="ORF">GGD88_001520</name>
</gene>
<dbReference type="GO" id="GO:0009252">
    <property type="term" value="P:peptidoglycan biosynthetic process"/>
    <property type="evidence" value="ECO:0007669"/>
    <property type="project" value="UniProtKB-UniRule"/>
</dbReference>
<evidence type="ECO:0000256" key="3">
    <source>
        <dbReference type="ARBA" id="ARBA00022989"/>
    </source>
</evidence>
<keyword evidence="7" id="KW-0997">Cell inner membrane</keyword>
<dbReference type="PANTHER" id="PTHR30518:SF2">
    <property type="entry name" value="ENDOLYTIC MUREIN TRANSGLYCOSYLASE"/>
    <property type="match status" value="1"/>
</dbReference>
<dbReference type="PANTHER" id="PTHR30518">
    <property type="entry name" value="ENDOLYTIC MUREIN TRANSGLYCOSYLASE"/>
    <property type="match status" value="1"/>
</dbReference>
<protein>
    <recommendedName>
        <fullName evidence="7">Endolytic murein transglycosylase</fullName>
        <ecNumber evidence="7">4.2.2.29</ecNumber>
    </recommendedName>
    <alternativeName>
        <fullName evidence="7">Peptidoglycan lytic transglycosylase</fullName>
    </alternativeName>
    <alternativeName>
        <fullName evidence="7">Peptidoglycan polymerization terminase</fullName>
    </alternativeName>
</protein>
<dbReference type="EMBL" id="JACIGI010000010">
    <property type="protein sequence ID" value="MBB4285800.1"/>
    <property type="molecule type" value="Genomic_DNA"/>
</dbReference>
<evidence type="ECO:0000256" key="7">
    <source>
        <dbReference type="HAMAP-Rule" id="MF_02065"/>
    </source>
</evidence>
<name>A0A7W6RYX7_9PROT</name>
<dbReference type="HAMAP" id="MF_02065">
    <property type="entry name" value="MltG"/>
    <property type="match status" value="1"/>
</dbReference>
<dbReference type="Pfam" id="PF02618">
    <property type="entry name" value="YceG"/>
    <property type="match status" value="1"/>
</dbReference>
<dbReference type="EC" id="4.2.2.29" evidence="7"/>
<evidence type="ECO:0000313" key="8">
    <source>
        <dbReference type="EMBL" id="MBB4285800.1"/>
    </source>
</evidence>